<organism evidence="2 3">
    <name type="scientific">Splendidivirga corallicola</name>
    <dbReference type="NCBI Taxonomy" id="3051826"/>
    <lineage>
        <taxon>Bacteria</taxon>
        <taxon>Pseudomonadati</taxon>
        <taxon>Bacteroidota</taxon>
        <taxon>Cytophagia</taxon>
        <taxon>Cytophagales</taxon>
        <taxon>Splendidivirgaceae</taxon>
        <taxon>Splendidivirga</taxon>
    </lineage>
</organism>
<proteinExistence type="predicted"/>
<dbReference type="InterPro" id="IPR037883">
    <property type="entry name" value="Knr4/Smi1-like_sf"/>
</dbReference>
<protein>
    <recommendedName>
        <fullName evidence="4">DUF4340 domain-containing protein</fullName>
    </recommendedName>
</protein>
<evidence type="ECO:0000313" key="3">
    <source>
        <dbReference type="Proteomes" id="UP001172082"/>
    </source>
</evidence>
<dbReference type="EMBL" id="JAUJEA010000019">
    <property type="protein sequence ID" value="MDN5205449.1"/>
    <property type="molecule type" value="Genomic_DNA"/>
</dbReference>
<evidence type="ECO:0000313" key="2">
    <source>
        <dbReference type="EMBL" id="MDN5205449.1"/>
    </source>
</evidence>
<name>A0ABT8KXE9_9BACT</name>
<dbReference type="SUPFAM" id="SSF160631">
    <property type="entry name" value="SMI1/KNR4-like"/>
    <property type="match status" value="1"/>
</dbReference>
<sequence>MLIVYIILAIILVPVLILVILILYEKLRERLRSGDSYSFNKLEEVLVNKLILELEKEAGDRLANQLPYLPKKSRYYFDKSLSLELYGQRQTHRPPDEFLLPVRRSFKLAKINFSIKDKKFSAEFGCYDGRLFDITIRPNPRKYKRRADVIFTKFKLLNDPLREPDLTFEKKSLKNVDFTGYLKTWNQKYILSELFIPIEKNRIPVFENFYGIKLPTEYKELILQTEGLTTDELQIFGISKMSEVSMEDGNYFILAEFNGELDLGAVAIKQSKSAKSIYFFNYETNESKRLGTSFKAAIEKLLNQQKRNN</sequence>
<dbReference type="Gene3D" id="3.40.1580.10">
    <property type="entry name" value="SMI1/KNR4-like"/>
    <property type="match status" value="1"/>
</dbReference>
<comment type="caution">
    <text evidence="2">The sequence shown here is derived from an EMBL/GenBank/DDBJ whole genome shotgun (WGS) entry which is preliminary data.</text>
</comment>
<dbReference type="RefSeq" id="WP_346755471.1">
    <property type="nucleotide sequence ID" value="NZ_JAUJEA010000019.1"/>
</dbReference>
<keyword evidence="1" id="KW-1133">Transmembrane helix</keyword>
<keyword evidence="1" id="KW-0812">Transmembrane</keyword>
<reference evidence="2" key="1">
    <citation type="submission" date="2023-06" db="EMBL/GenBank/DDBJ databases">
        <title>Genomic of Parafulvivirga corallium.</title>
        <authorList>
            <person name="Wang G."/>
        </authorList>
    </citation>
    <scope>NUCLEOTIDE SEQUENCE</scope>
    <source>
        <strain evidence="2">BMA10</strain>
    </source>
</reference>
<keyword evidence="1" id="KW-0472">Membrane</keyword>
<evidence type="ECO:0000256" key="1">
    <source>
        <dbReference type="SAM" id="Phobius"/>
    </source>
</evidence>
<feature type="transmembrane region" description="Helical" evidence="1">
    <location>
        <begin position="6"/>
        <end position="24"/>
    </location>
</feature>
<accession>A0ABT8KXE9</accession>
<keyword evidence="3" id="KW-1185">Reference proteome</keyword>
<dbReference type="Proteomes" id="UP001172082">
    <property type="component" value="Unassembled WGS sequence"/>
</dbReference>
<gene>
    <name evidence="2" type="ORF">QQ008_28965</name>
</gene>
<evidence type="ECO:0008006" key="4">
    <source>
        <dbReference type="Google" id="ProtNLM"/>
    </source>
</evidence>